<dbReference type="SMART" id="SM00341">
    <property type="entry name" value="HRDC"/>
    <property type="match status" value="1"/>
</dbReference>
<dbReference type="InterPro" id="IPR036390">
    <property type="entry name" value="WH_DNA-bd_sf"/>
</dbReference>
<dbReference type="GO" id="GO:0030894">
    <property type="term" value="C:replisome"/>
    <property type="evidence" value="ECO:0007669"/>
    <property type="project" value="TreeGrafter"/>
</dbReference>
<dbReference type="SMART" id="SM00956">
    <property type="entry name" value="RQC"/>
    <property type="match status" value="1"/>
</dbReference>
<accession>A0A017T6V9</accession>
<evidence type="ECO:0000256" key="11">
    <source>
        <dbReference type="ARBA" id="ARBA00034617"/>
    </source>
</evidence>
<comment type="cofactor">
    <cofactor evidence="2">
        <name>Zn(2+)</name>
        <dbReference type="ChEBI" id="CHEBI:29105"/>
    </cofactor>
</comment>
<dbReference type="PANTHER" id="PTHR13710">
    <property type="entry name" value="DNA HELICASE RECQ FAMILY MEMBER"/>
    <property type="match status" value="1"/>
</dbReference>
<dbReference type="GO" id="GO:0006260">
    <property type="term" value="P:DNA replication"/>
    <property type="evidence" value="ECO:0007669"/>
    <property type="project" value="InterPro"/>
</dbReference>
<dbReference type="Gene3D" id="1.10.150.80">
    <property type="entry name" value="HRDC domain"/>
    <property type="match status" value="1"/>
</dbReference>
<evidence type="ECO:0000259" key="18">
    <source>
        <dbReference type="PROSITE" id="PS51194"/>
    </source>
</evidence>
<evidence type="ECO:0000256" key="8">
    <source>
        <dbReference type="ARBA" id="ARBA00022840"/>
    </source>
</evidence>
<sequence length="803" mass="85624">MHQETPIPTTPIPTTPIPTTSIPTKPAVTTEPHAPPPTRPNAPSPRADGQPVALDALLQERFGISSFRPWQREAIEALLGDARRVLVVAPTGGGKSLCYQVPAVALPGTALVLSPLISLMEDQVRALEARGIPATFFASTLPREEGSRRMSALRRGAYKIVYAAPERLAYEGFLAAIAESRLSLVAVDEAHCIVQWGHDFRPEYLRIGEALQRLAPPRVLACTATATLEAREEIIRRLGWRPAEGGGGEAQERGAPLPAPRVILRGFARPNLHLEVREVGGPKDAARFTGRALVEALGRARAPEGAGIVYAATRKGTEKLADALRGEGWRAEAYHAGLAPEVRARISGAFAERALHVVVATNAFGMGIDRADVRVVVHAQPPSSIEAYYQEVGRAGRDGAPASGVLLFSPADIALRRRMCQLGSDGGDAAPEDAARAWQLFRELLRYVDARSCRHDFILRYFGDEAESLGGCGHCDVCGALAARSVSDPDTVERDSDTVRRALAGVARAKGAAGMQLVASMLVGESNERLRRLGLDRLSTHGVLAGQNHAEAMTVLRVLMANGWIDLTDSEFPVPLITPAGWRVMRGEVPPRVQLPRDLPKRRVRAARAVMTTAATAAAAAAATAAATVTAATAATRAVTPAATLSTPVTSAAAQEEPETSTVTAAGAAADAPKKGRRLRDRTQGKARGEARKGKRGAGHDTEGTAEAPAGVRFVERVDDEGAPALEARDRALYEALRAHRAELSRARKVPPYVVAPDRTLQDIARIRPISDDDLGLARGMGPARISQYGAEILRIVRSFAGR</sequence>
<feature type="region of interest" description="Disordered" evidence="15">
    <location>
        <begin position="1"/>
        <end position="49"/>
    </location>
</feature>
<evidence type="ECO:0000256" key="4">
    <source>
        <dbReference type="ARBA" id="ARBA00022723"/>
    </source>
</evidence>
<dbReference type="GO" id="GO:0046872">
    <property type="term" value="F:metal ion binding"/>
    <property type="evidence" value="ECO:0007669"/>
    <property type="project" value="UniProtKB-KW"/>
</dbReference>
<keyword evidence="8" id="KW-0067">ATP-binding</keyword>
<evidence type="ECO:0000256" key="3">
    <source>
        <dbReference type="ARBA" id="ARBA00005446"/>
    </source>
</evidence>
<keyword evidence="20" id="KW-1185">Reference proteome</keyword>
<keyword evidence="6" id="KW-0378">Hydrolase</keyword>
<dbReference type="PROSITE" id="PS50967">
    <property type="entry name" value="HRDC"/>
    <property type="match status" value="1"/>
</dbReference>
<feature type="compositionally biased region" description="Basic and acidic residues" evidence="15">
    <location>
        <begin position="681"/>
        <end position="703"/>
    </location>
</feature>
<dbReference type="GO" id="GO:0016787">
    <property type="term" value="F:hydrolase activity"/>
    <property type="evidence" value="ECO:0007669"/>
    <property type="project" value="UniProtKB-KW"/>
</dbReference>
<dbReference type="InterPro" id="IPR014001">
    <property type="entry name" value="Helicase_ATP-bd"/>
</dbReference>
<dbReference type="EMBL" id="ASRX01000035">
    <property type="protein sequence ID" value="EYF04321.1"/>
    <property type="molecule type" value="Genomic_DNA"/>
</dbReference>
<evidence type="ECO:0000256" key="5">
    <source>
        <dbReference type="ARBA" id="ARBA00022741"/>
    </source>
</evidence>
<dbReference type="InterPro" id="IPR036388">
    <property type="entry name" value="WH-like_DNA-bd_sf"/>
</dbReference>
<evidence type="ECO:0000256" key="2">
    <source>
        <dbReference type="ARBA" id="ARBA00001947"/>
    </source>
</evidence>
<dbReference type="GO" id="GO:0005737">
    <property type="term" value="C:cytoplasm"/>
    <property type="evidence" value="ECO:0007669"/>
    <property type="project" value="TreeGrafter"/>
</dbReference>
<reference evidence="19 20" key="1">
    <citation type="submission" date="2013-05" db="EMBL/GenBank/DDBJ databases">
        <title>Genome assembly of Chondromyces apiculatus DSM 436.</title>
        <authorList>
            <person name="Sharma G."/>
            <person name="Khatri I."/>
            <person name="Kaur C."/>
            <person name="Mayilraj S."/>
            <person name="Subramanian S."/>
        </authorList>
    </citation>
    <scope>NUCLEOTIDE SEQUENCE [LARGE SCALE GENOMIC DNA]</scope>
    <source>
        <strain evidence="19 20">DSM 436</strain>
    </source>
</reference>
<dbReference type="InterPro" id="IPR027417">
    <property type="entry name" value="P-loop_NTPase"/>
</dbReference>
<dbReference type="eggNOG" id="COG0514">
    <property type="taxonomic scope" value="Bacteria"/>
</dbReference>
<evidence type="ECO:0000256" key="15">
    <source>
        <dbReference type="SAM" id="MobiDB-lite"/>
    </source>
</evidence>
<evidence type="ECO:0000259" key="16">
    <source>
        <dbReference type="PROSITE" id="PS50967"/>
    </source>
</evidence>
<dbReference type="PROSITE" id="PS51192">
    <property type="entry name" value="HELICASE_ATP_BIND_1"/>
    <property type="match status" value="1"/>
</dbReference>
<dbReference type="Gene3D" id="1.10.10.10">
    <property type="entry name" value="Winged helix-like DNA-binding domain superfamily/Winged helix DNA-binding domain"/>
    <property type="match status" value="1"/>
</dbReference>
<evidence type="ECO:0000256" key="14">
    <source>
        <dbReference type="ARBA" id="ARBA00044550"/>
    </source>
</evidence>
<evidence type="ECO:0000256" key="12">
    <source>
        <dbReference type="ARBA" id="ARBA00034808"/>
    </source>
</evidence>
<keyword evidence="4" id="KW-0479">Metal-binding</keyword>
<dbReference type="PROSITE" id="PS51194">
    <property type="entry name" value="HELICASE_CTER"/>
    <property type="match status" value="1"/>
</dbReference>
<dbReference type="Pfam" id="PF00271">
    <property type="entry name" value="Helicase_C"/>
    <property type="match status" value="1"/>
</dbReference>
<dbReference type="GO" id="GO:0006310">
    <property type="term" value="P:DNA recombination"/>
    <property type="evidence" value="ECO:0007669"/>
    <property type="project" value="InterPro"/>
</dbReference>
<comment type="cofactor">
    <cofactor evidence="1">
        <name>Mg(2+)</name>
        <dbReference type="ChEBI" id="CHEBI:18420"/>
    </cofactor>
</comment>
<dbReference type="GO" id="GO:0003677">
    <property type="term" value="F:DNA binding"/>
    <property type="evidence" value="ECO:0007669"/>
    <property type="project" value="UniProtKB-KW"/>
</dbReference>
<dbReference type="SUPFAM" id="SSF46785">
    <property type="entry name" value="Winged helix' DNA-binding domain"/>
    <property type="match status" value="1"/>
</dbReference>
<feature type="compositionally biased region" description="Low complexity" evidence="15">
    <location>
        <begin position="17"/>
        <end position="32"/>
    </location>
</feature>
<evidence type="ECO:0000256" key="6">
    <source>
        <dbReference type="ARBA" id="ARBA00022801"/>
    </source>
</evidence>
<dbReference type="InterPro" id="IPR001650">
    <property type="entry name" value="Helicase_C-like"/>
</dbReference>
<dbReference type="InterPro" id="IPR004589">
    <property type="entry name" value="DNA_helicase_ATP-dep_RecQ"/>
</dbReference>
<keyword evidence="5" id="KW-0547">Nucleotide-binding</keyword>
<evidence type="ECO:0000256" key="9">
    <source>
        <dbReference type="ARBA" id="ARBA00023125"/>
    </source>
</evidence>
<feature type="domain" description="Helicase C-terminal" evidence="18">
    <location>
        <begin position="292"/>
        <end position="438"/>
    </location>
</feature>
<dbReference type="InterPro" id="IPR044876">
    <property type="entry name" value="HRDC_dom_sf"/>
</dbReference>
<keyword evidence="10" id="KW-0413">Isomerase</keyword>
<dbReference type="Pfam" id="PF09382">
    <property type="entry name" value="RQC"/>
    <property type="match status" value="1"/>
</dbReference>
<comment type="caution">
    <text evidence="19">The sequence shown here is derived from an EMBL/GenBank/DDBJ whole genome shotgun (WGS) entry which is preliminary data.</text>
</comment>
<evidence type="ECO:0000313" key="19">
    <source>
        <dbReference type="EMBL" id="EYF04321.1"/>
    </source>
</evidence>
<organism evidence="19 20">
    <name type="scientific">Chondromyces apiculatus DSM 436</name>
    <dbReference type="NCBI Taxonomy" id="1192034"/>
    <lineage>
        <taxon>Bacteria</taxon>
        <taxon>Pseudomonadati</taxon>
        <taxon>Myxococcota</taxon>
        <taxon>Polyangia</taxon>
        <taxon>Polyangiales</taxon>
        <taxon>Polyangiaceae</taxon>
        <taxon>Chondromyces</taxon>
    </lineage>
</organism>
<evidence type="ECO:0000256" key="10">
    <source>
        <dbReference type="ARBA" id="ARBA00023235"/>
    </source>
</evidence>
<dbReference type="GO" id="GO:0043590">
    <property type="term" value="C:bacterial nucleoid"/>
    <property type="evidence" value="ECO:0007669"/>
    <property type="project" value="TreeGrafter"/>
</dbReference>
<comment type="similarity">
    <text evidence="3">Belongs to the helicase family. RecQ subfamily.</text>
</comment>
<dbReference type="InterPro" id="IPR032284">
    <property type="entry name" value="RecQ_Zn-bd"/>
</dbReference>
<dbReference type="GO" id="GO:0006281">
    <property type="term" value="P:DNA repair"/>
    <property type="evidence" value="ECO:0007669"/>
    <property type="project" value="InterPro"/>
</dbReference>
<evidence type="ECO:0000259" key="17">
    <source>
        <dbReference type="PROSITE" id="PS51192"/>
    </source>
</evidence>
<protein>
    <recommendedName>
        <fullName evidence="13">ATP-dependent DNA helicase RecQ</fullName>
        <ecNumber evidence="12">5.6.2.4</ecNumber>
    </recommendedName>
    <alternativeName>
        <fullName evidence="14">DNA 3'-5' helicase RecQ</fullName>
    </alternativeName>
</protein>
<dbReference type="CDD" id="cd17920">
    <property type="entry name" value="DEXHc_RecQ"/>
    <property type="match status" value="1"/>
</dbReference>
<evidence type="ECO:0000313" key="20">
    <source>
        <dbReference type="Proteomes" id="UP000019678"/>
    </source>
</evidence>
<dbReference type="SMART" id="SM00490">
    <property type="entry name" value="HELICc"/>
    <property type="match status" value="1"/>
</dbReference>
<dbReference type="STRING" id="1192034.CAP_4585"/>
<dbReference type="InterPro" id="IPR011545">
    <property type="entry name" value="DEAD/DEAH_box_helicase_dom"/>
</dbReference>
<dbReference type="GO" id="GO:0009378">
    <property type="term" value="F:four-way junction helicase activity"/>
    <property type="evidence" value="ECO:0007669"/>
    <property type="project" value="TreeGrafter"/>
</dbReference>
<dbReference type="Gene3D" id="3.40.50.300">
    <property type="entry name" value="P-loop containing nucleotide triphosphate hydrolases"/>
    <property type="match status" value="2"/>
</dbReference>
<feature type="domain" description="Helicase ATP-binding" evidence="17">
    <location>
        <begin position="76"/>
        <end position="244"/>
    </location>
</feature>
<evidence type="ECO:0000256" key="13">
    <source>
        <dbReference type="ARBA" id="ARBA00044535"/>
    </source>
</evidence>
<feature type="region of interest" description="Disordered" evidence="15">
    <location>
        <begin position="644"/>
        <end position="711"/>
    </location>
</feature>
<dbReference type="Proteomes" id="UP000019678">
    <property type="component" value="Unassembled WGS sequence"/>
</dbReference>
<dbReference type="SMART" id="SM00487">
    <property type="entry name" value="DEXDc"/>
    <property type="match status" value="1"/>
</dbReference>
<dbReference type="PANTHER" id="PTHR13710:SF105">
    <property type="entry name" value="ATP-DEPENDENT DNA HELICASE Q1"/>
    <property type="match status" value="1"/>
</dbReference>
<dbReference type="Pfam" id="PF00270">
    <property type="entry name" value="DEAD"/>
    <property type="match status" value="1"/>
</dbReference>
<name>A0A017T6V9_9BACT</name>
<dbReference type="InterPro" id="IPR010997">
    <property type="entry name" value="HRDC-like_sf"/>
</dbReference>
<dbReference type="SUPFAM" id="SSF52540">
    <property type="entry name" value="P-loop containing nucleoside triphosphate hydrolases"/>
    <property type="match status" value="1"/>
</dbReference>
<feature type="domain" description="HRDC" evidence="16">
    <location>
        <begin position="727"/>
        <end position="803"/>
    </location>
</feature>
<dbReference type="GO" id="GO:0043138">
    <property type="term" value="F:3'-5' DNA helicase activity"/>
    <property type="evidence" value="ECO:0007669"/>
    <property type="project" value="UniProtKB-EC"/>
</dbReference>
<dbReference type="InterPro" id="IPR018982">
    <property type="entry name" value="RQC_domain"/>
</dbReference>
<evidence type="ECO:0000256" key="1">
    <source>
        <dbReference type="ARBA" id="ARBA00001946"/>
    </source>
</evidence>
<gene>
    <name evidence="19" type="ORF">CAP_4585</name>
</gene>
<dbReference type="Pfam" id="PF16124">
    <property type="entry name" value="RecQ_Zn_bind"/>
    <property type="match status" value="1"/>
</dbReference>
<dbReference type="RefSeq" id="WP_231511616.1">
    <property type="nucleotide sequence ID" value="NZ_ASRX01000035.1"/>
</dbReference>
<keyword evidence="7 19" id="KW-0347">Helicase</keyword>
<proteinExistence type="inferred from homology"/>
<keyword evidence="9" id="KW-0238">DNA-binding</keyword>
<dbReference type="AlphaFoldDB" id="A0A017T6V9"/>
<feature type="compositionally biased region" description="Pro residues" evidence="15">
    <location>
        <begin position="33"/>
        <end position="43"/>
    </location>
</feature>
<dbReference type="EC" id="5.6.2.4" evidence="12"/>
<comment type="catalytic activity">
    <reaction evidence="11">
        <text>Couples ATP hydrolysis with the unwinding of duplex DNA by translocating in the 3'-5' direction.</text>
        <dbReference type="EC" id="5.6.2.4"/>
    </reaction>
</comment>
<dbReference type="Pfam" id="PF00570">
    <property type="entry name" value="HRDC"/>
    <property type="match status" value="1"/>
</dbReference>
<dbReference type="SUPFAM" id="SSF47819">
    <property type="entry name" value="HRDC-like"/>
    <property type="match status" value="1"/>
</dbReference>
<dbReference type="NCBIfam" id="TIGR00614">
    <property type="entry name" value="recQ_fam"/>
    <property type="match status" value="1"/>
</dbReference>
<dbReference type="GO" id="GO:0005524">
    <property type="term" value="F:ATP binding"/>
    <property type="evidence" value="ECO:0007669"/>
    <property type="project" value="UniProtKB-KW"/>
</dbReference>
<evidence type="ECO:0000256" key="7">
    <source>
        <dbReference type="ARBA" id="ARBA00022806"/>
    </source>
</evidence>
<dbReference type="InterPro" id="IPR002121">
    <property type="entry name" value="HRDC_dom"/>
</dbReference>